<dbReference type="PANTHER" id="PTHR30093">
    <property type="entry name" value="GENERAL SECRETION PATHWAY PROTEIN G"/>
    <property type="match status" value="1"/>
</dbReference>
<dbReference type="STRING" id="879305.HMPREF9290_0198"/>
<dbReference type="InterPro" id="IPR045584">
    <property type="entry name" value="Pilin-like"/>
</dbReference>
<dbReference type="Pfam" id="PF07963">
    <property type="entry name" value="N_methyl"/>
    <property type="match status" value="1"/>
</dbReference>
<protein>
    <submittedName>
        <fullName evidence="7">Prepilin-type cleavage/methylation N-terminal domain protein</fullName>
    </submittedName>
</protein>
<comment type="caution">
    <text evidence="7">The sequence shown here is derived from an EMBL/GenBank/DDBJ whole genome shotgun (WGS) entry which is preliminary data.</text>
</comment>
<evidence type="ECO:0000256" key="6">
    <source>
        <dbReference type="SAM" id="Phobius"/>
    </source>
</evidence>
<comment type="subcellular location">
    <subcellularLocation>
        <location evidence="1">Membrane</location>
        <topology evidence="1">Single-pass membrane protein</topology>
    </subcellularLocation>
</comment>
<dbReference type="eggNOG" id="COG4969">
    <property type="taxonomic scope" value="Bacteria"/>
</dbReference>
<sequence length="117" mass="12994">MNKKKKGFTLIELIIVIAIISILAAIAIPRYNKSKLKAAYTADEANRQVLTTAAEMAIADGNIDSFPWTEGSPSNNEYIEKWPEIPKGLDHDEDGYTVKYENGVINIEPVITQKAQD</sequence>
<dbReference type="GO" id="GO:0016020">
    <property type="term" value="C:membrane"/>
    <property type="evidence" value="ECO:0007669"/>
    <property type="project" value="UniProtKB-SubCell"/>
</dbReference>
<dbReference type="Proteomes" id="UP000005286">
    <property type="component" value="Unassembled WGS sequence"/>
</dbReference>
<dbReference type="PANTHER" id="PTHR30093:SF44">
    <property type="entry name" value="TYPE II SECRETION SYSTEM CORE PROTEIN G"/>
    <property type="match status" value="1"/>
</dbReference>
<evidence type="ECO:0000256" key="3">
    <source>
        <dbReference type="ARBA" id="ARBA00022692"/>
    </source>
</evidence>
<evidence type="ECO:0000256" key="5">
    <source>
        <dbReference type="ARBA" id="ARBA00023136"/>
    </source>
</evidence>
<dbReference type="PROSITE" id="PS00409">
    <property type="entry name" value="PROKAR_NTER_METHYL"/>
    <property type="match status" value="1"/>
</dbReference>
<dbReference type="NCBIfam" id="TIGR02532">
    <property type="entry name" value="IV_pilin_GFxxxE"/>
    <property type="match status" value="1"/>
</dbReference>
<evidence type="ECO:0000313" key="8">
    <source>
        <dbReference type="Proteomes" id="UP000005286"/>
    </source>
</evidence>
<keyword evidence="8" id="KW-1185">Reference proteome</keyword>
<dbReference type="EMBL" id="AEXM01000027">
    <property type="protein sequence ID" value="EGC81805.1"/>
    <property type="molecule type" value="Genomic_DNA"/>
</dbReference>
<keyword evidence="5 6" id="KW-0472">Membrane</keyword>
<dbReference type="RefSeq" id="WP_004835102.1">
    <property type="nucleotide sequence ID" value="NZ_AEXM01000027.1"/>
</dbReference>
<organism evidence="7 8">
    <name type="scientific">Anaerococcus prevotii ACS-065-V-Col13</name>
    <dbReference type="NCBI Taxonomy" id="879305"/>
    <lineage>
        <taxon>Bacteria</taxon>
        <taxon>Bacillati</taxon>
        <taxon>Bacillota</taxon>
        <taxon>Tissierellia</taxon>
        <taxon>Tissierellales</taxon>
        <taxon>Peptoniphilaceae</taxon>
        <taxon>Anaerococcus</taxon>
    </lineage>
</organism>
<evidence type="ECO:0000256" key="2">
    <source>
        <dbReference type="ARBA" id="ARBA00022481"/>
    </source>
</evidence>
<keyword evidence="3 6" id="KW-0812">Transmembrane</keyword>
<feature type="transmembrane region" description="Helical" evidence="6">
    <location>
        <begin position="7"/>
        <end position="28"/>
    </location>
</feature>
<evidence type="ECO:0000256" key="4">
    <source>
        <dbReference type="ARBA" id="ARBA00022989"/>
    </source>
</evidence>
<keyword evidence="2" id="KW-0488">Methylation</keyword>
<dbReference type="InterPro" id="IPR012902">
    <property type="entry name" value="N_methyl_site"/>
</dbReference>
<dbReference type="Gene3D" id="3.30.700.10">
    <property type="entry name" value="Glycoprotein, Type 4 Pilin"/>
    <property type="match status" value="1"/>
</dbReference>
<dbReference type="SUPFAM" id="SSF54523">
    <property type="entry name" value="Pili subunits"/>
    <property type="match status" value="1"/>
</dbReference>
<keyword evidence="4 6" id="KW-1133">Transmembrane helix</keyword>
<proteinExistence type="predicted"/>
<name>F0GWK7_9FIRM</name>
<reference evidence="7 8" key="1">
    <citation type="submission" date="2011-01" db="EMBL/GenBank/DDBJ databases">
        <authorList>
            <person name="Durkin A.S."/>
            <person name="Madupu R."/>
            <person name="Torralba M."/>
            <person name="Gillis M."/>
            <person name="Methe B."/>
            <person name="Sutton G."/>
            <person name="Nelson K.E."/>
        </authorList>
    </citation>
    <scope>NUCLEOTIDE SEQUENCE [LARGE SCALE GENOMIC DNA]</scope>
    <source>
        <strain evidence="7 8">ACS-065-V-Col13</strain>
    </source>
</reference>
<evidence type="ECO:0000256" key="1">
    <source>
        <dbReference type="ARBA" id="ARBA00004167"/>
    </source>
</evidence>
<evidence type="ECO:0000313" key="7">
    <source>
        <dbReference type="EMBL" id="EGC81805.1"/>
    </source>
</evidence>
<dbReference type="AlphaFoldDB" id="F0GWK7"/>
<gene>
    <name evidence="7" type="ORF">HMPREF9290_0198</name>
</gene>
<accession>F0GWK7</accession>
<dbReference type="PATRIC" id="fig|879305.3.peg.1190"/>